<reference evidence="2" key="1">
    <citation type="journal article" date="2019" name="Nat. Commun.">
        <title>Expansion of phycobilisome linker gene families in mesophilic red algae.</title>
        <authorList>
            <person name="Lee J."/>
            <person name="Kim D."/>
            <person name="Bhattacharya D."/>
            <person name="Yoon H.S."/>
        </authorList>
    </citation>
    <scope>NUCLEOTIDE SEQUENCE [LARGE SCALE GENOMIC DNA]</scope>
    <source>
        <strain evidence="2">CCMP 1328</strain>
    </source>
</reference>
<comment type="caution">
    <text evidence="1">The sequence shown here is derived from an EMBL/GenBank/DDBJ whole genome shotgun (WGS) entry which is preliminary data.</text>
</comment>
<dbReference type="AlphaFoldDB" id="A0A5J4YVE2"/>
<organism evidence="1 2">
    <name type="scientific">Porphyridium purpureum</name>
    <name type="common">Red alga</name>
    <name type="synonym">Porphyridium cruentum</name>
    <dbReference type="NCBI Taxonomy" id="35688"/>
    <lineage>
        <taxon>Eukaryota</taxon>
        <taxon>Rhodophyta</taxon>
        <taxon>Bangiophyceae</taxon>
        <taxon>Porphyridiales</taxon>
        <taxon>Porphyridiaceae</taxon>
        <taxon>Porphyridium</taxon>
    </lineage>
</organism>
<dbReference type="EMBL" id="VRMN01000004">
    <property type="protein sequence ID" value="KAA8494890.1"/>
    <property type="molecule type" value="Genomic_DNA"/>
</dbReference>
<proteinExistence type="predicted"/>
<keyword evidence="2" id="KW-1185">Reference proteome</keyword>
<protein>
    <submittedName>
        <fullName evidence="1">Uncharacterized protein</fullName>
    </submittedName>
</protein>
<dbReference type="OrthoDB" id="1928932at2759"/>
<evidence type="ECO:0000313" key="2">
    <source>
        <dbReference type="Proteomes" id="UP000324585"/>
    </source>
</evidence>
<sequence>MDPRVEALHVERARLLKLPHGSRYAQHRLRQVERALQLATAICESPAQPNVVSLTEELDNLLAELHL</sequence>
<dbReference type="Proteomes" id="UP000324585">
    <property type="component" value="Unassembled WGS sequence"/>
</dbReference>
<name>A0A5J4YVE2_PORPP</name>
<gene>
    <name evidence="1" type="ORF">FVE85_3131</name>
</gene>
<evidence type="ECO:0000313" key="1">
    <source>
        <dbReference type="EMBL" id="KAA8494890.1"/>
    </source>
</evidence>
<accession>A0A5J4YVE2</accession>